<accession>A0A132NQ06</accession>
<dbReference type="OrthoDB" id="10259046at2759"/>
<comment type="caution">
    <text evidence="2">The sequence shown here is derived from an EMBL/GenBank/DDBJ whole genome shotgun (WGS) entry which is preliminary data.</text>
</comment>
<evidence type="ECO:0000313" key="3">
    <source>
        <dbReference type="Proteomes" id="UP000070089"/>
    </source>
</evidence>
<name>A0A132NQ06_GIAIN</name>
<sequence length="220" mass="24668">MRNLLFYAMESASLHLSQLKIPAKAHLGKQVTNLSKVDSVRTASGNKDGEKVSAQPESARSVQREALKLAAHKQTLLRQIDLADSIVQSVGALLTKAEYLKEHALQEAGLTASQEMLQSDIDLEKESVGIEEQVLNVLERRVSEYETLVIKLADRSSRLFALYYEAKDLITQLNSSNDSLIKRHLAEKAQSSELGTENRSSEDKRQRPDGRRTIKRTIKR</sequence>
<protein>
    <submittedName>
        <fullName evidence="2">Uncharacterized protein</fullName>
    </submittedName>
</protein>
<dbReference type="Proteomes" id="UP000070089">
    <property type="component" value="Unassembled WGS sequence"/>
</dbReference>
<dbReference type="AlphaFoldDB" id="A0A132NQ06"/>
<gene>
    <name evidence="2" type="ORF">QR46_3901</name>
</gene>
<feature type="region of interest" description="Disordered" evidence="1">
    <location>
        <begin position="38"/>
        <end position="58"/>
    </location>
</feature>
<dbReference type="EMBL" id="JXTI01000134">
    <property type="protein sequence ID" value="KWX12127.1"/>
    <property type="molecule type" value="Genomic_DNA"/>
</dbReference>
<feature type="compositionally biased region" description="Polar residues" evidence="1">
    <location>
        <begin position="189"/>
        <end position="198"/>
    </location>
</feature>
<proteinExistence type="predicted"/>
<organism evidence="2 3">
    <name type="scientific">Giardia duodenalis assemblage B</name>
    <dbReference type="NCBI Taxonomy" id="1394984"/>
    <lineage>
        <taxon>Eukaryota</taxon>
        <taxon>Metamonada</taxon>
        <taxon>Diplomonadida</taxon>
        <taxon>Hexamitidae</taxon>
        <taxon>Giardiinae</taxon>
        <taxon>Giardia</taxon>
    </lineage>
</organism>
<reference evidence="2 3" key="1">
    <citation type="journal article" date="2015" name="Mol. Biochem. Parasitol.">
        <title>Identification of polymorphic genes for use in assemblage B genotyping assays through comparative genomics of multiple assemblage B Giardia duodenalis isolates.</title>
        <authorList>
            <person name="Wielinga C."/>
            <person name="Thompson R.C."/>
            <person name="Monis P."/>
            <person name="Ryan U."/>
        </authorList>
    </citation>
    <scope>NUCLEOTIDE SEQUENCE [LARGE SCALE GENOMIC DNA]</scope>
    <source>
        <strain evidence="2 3">BAH15c1</strain>
    </source>
</reference>
<feature type="compositionally biased region" description="Basic and acidic residues" evidence="1">
    <location>
        <begin position="199"/>
        <end position="212"/>
    </location>
</feature>
<dbReference type="VEuPathDB" id="GiardiaDB:QR46_3901"/>
<evidence type="ECO:0000313" key="2">
    <source>
        <dbReference type="EMBL" id="KWX12127.1"/>
    </source>
</evidence>
<evidence type="ECO:0000256" key="1">
    <source>
        <dbReference type="SAM" id="MobiDB-lite"/>
    </source>
</evidence>
<feature type="region of interest" description="Disordered" evidence="1">
    <location>
        <begin position="187"/>
        <end position="220"/>
    </location>
</feature>